<evidence type="ECO:0000313" key="2">
    <source>
        <dbReference type="Proteomes" id="UP001230649"/>
    </source>
</evidence>
<name>A0ACC2W9X8_9TREE</name>
<comment type="caution">
    <text evidence="1">The sequence shown here is derived from an EMBL/GenBank/DDBJ whole genome shotgun (WGS) entry which is preliminary data.</text>
</comment>
<protein>
    <submittedName>
        <fullName evidence="1">Uncharacterized protein</fullName>
    </submittedName>
</protein>
<proteinExistence type="predicted"/>
<sequence length="618" mass="68235">MMYSLGHARTFSAVVRSTLPSSIIRSQYTKTASTNTVAYEQLFRLRELIQRVGGTNKPGEKQGILAEYPDLRELLEHLYDPHVKHHITSGKLLKAKPSSLDVSTEPSTLSDLLETLSNRRVTGTEAVNTVNAFLQANNIESPDDEDGNGLTLKEVFLRVLDKNLKAGVAGKTLKAVSWGSDARQTGECERTGKGTSGDGAAAEKTALNPLNENPPTVSTSPTSTKGHHQPSTSLLPPTRLPHFSCALGKTVLRRDIDRVLSLPSTSSASSTSNGHPKWLASRKLDGVRLLVVVDVLIFDTTDGRGSNGAQVRDIWTLSRSGKEYFSLDILKRQLRETLSGWSGLLDILTREPRYPNPDGQGHIQRLVLDGELCHLIDDPTTAHPAEDFTQVVSMVRRKDYTIQRPTMFLLDTIPWSVFVDGMGKGGDGSAKGYKVFAERAKDCAAFVERIEKRSQELGQESVLRRLEQRTVGSIQEVEEMIGVAAEAGWEGLVIRRGDLPYEGKRSSNILKYKEWQDGEYVAVGVDTTTMRLPVDGVYAERKALANVWIEHKGTNVSVGSGFTADERLRYAEDPSLIIGKEMTVEYFAESTSLNREGSAVSLRFPRIKKVWEQGKRDV</sequence>
<organism evidence="1 2">
    <name type="scientific">Naganishia adeliensis</name>
    <dbReference type="NCBI Taxonomy" id="92952"/>
    <lineage>
        <taxon>Eukaryota</taxon>
        <taxon>Fungi</taxon>
        <taxon>Dikarya</taxon>
        <taxon>Basidiomycota</taxon>
        <taxon>Agaricomycotina</taxon>
        <taxon>Tremellomycetes</taxon>
        <taxon>Filobasidiales</taxon>
        <taxon>Filobasidiaceae</taxon>
        <taxon>Naganishia</taxon>
    </lineage>
</organism>
<reference evidence="1" key="1">
    <citation type="submission" date="2023-04" db="EMBL/GenBank/DDBJ databases">
        <title>Draft Genome sequencing of Naganishia species isolated from polar environments using Oxford Nanopore Technology.</title>
        <authorList>
            <person name="Leo P."/>
            <person name="Venkateswaran K."/>
        </authorList>
    </citation>
    <scope>NUCLEOTIDE SEQUENCE</scope>
    <source>
        <strain evidence="1">MNA-CCFEE 5262</strain>
    </source>
</reference>
<evidence type="ECO:0000313" key="1">
    <source>
        <dbReference type="EMBL" id="KAJ9107999.1"/>
    </source>
</evidence>
<dbReference type="Proteomes" id="UP001230649">
    <property type="component" value="Unassembled WGS sequence"/>
</dbReference>
<accession>A0ACC2W9X8</accession>
<dbReference type="EMBL" id="JASBWS010000035">
    <property type="protein sequence ID" value="KAJ9107999.1"/>
    <property type="molecule type" value="Genomic_DNA"/>
</dbReference>
<keyword evidence="2" id="KW-1185">Reference proteome</keyword>
<gene>
    <name evidence="1" type="ORF">QFC20_003685</name>
</gene>